<gene>
    <name evidence="1" type="ORF">QLQ22_09365</name>
</gene>
<evidence type="ECO:0000313" key="1">
    <source>
        <dbReference type="EMBL" id="WHZ59513.1"/>
    </source>
</evidence>
<organism evidence="1 2">
    <name type="scientific">Metabacillus hrfriensis</name>
    <dbReference type="NCBI Taxonomy" id="3048891"/>
    <lineage>
        <taxon>Bacteria</taxon>
        <taxon>Bacillati</taxon>
        <taxon>Bacillota</taxon>
        <taxon>Bacilli</taxon>
        <taxon>Bacillales</taxon>
        <taxon>Bacillaceae</taxon>
        <taxon>Metabacillus</taxon>
    </lineage>
</organism>
<proteinExistence type="predicted"/>
<dbReference type="Proteomes" id="UP001226091">
    <property type="component" value="Chromosome"/>
</dbReference>
<evidence type="ECO:0000313" key="2">
    <source>
        <dbReference type="Proteomes" id="UP001226091"/>
    </source>
</evidence>
<sequence>MILGKKLSELWTHLLMSAIAAVCVFVFLPSVLTIYKGIFTVILLVILSINLVLIIMKKANYLKITRLALVYLSIFLIIVCLIFYTTEFLVLTDAKGLESVVGGNTLLGKLLFLLICFLQPIVLPLPEAVTIPAGSAVFGSFTAAYLSFFGTISGIAVMFLIARHGGQKLVVKIVKEKHLHSYQQYVEKNETAILFLLFIIPVLPDEIICLGAGIGGVSFSRFLLIASLSKLMTASSLSYSVQLAKSLSLTGQELIMTVSLAAFGFMILSIGVKWLLNKRKKNSSIHYEKNAEK</sequence>
<reference evidence="2" key="1">
    <citation type="journal article" date="2025" name="Aquaculture">
        <title>Assessment of the bioflocculant production and safety properties of Metabacillus hrfriensis sp. nov. based on phenotypic and whole-genome sequencing analysis.</title>
        <authorList>
            <person name="Zhang R."/>
            <person name="Zhao Z."/>
            <person name="Luo L."/>
            <person name="Wang S."/>
            <person name="Guo K."/>
            <person name="Xu W."/>
        </authorList>
    </citation>
    <scope>NUCLEOTIDE SEQUENCE [LARGE SCALE GENOMIC DNA]</scope>
    <source>
        <strain evidence="2">CT-WN-B3</strain>
    </source>
</reference>
<keyword evidence="2" id="KW-1185">Reference proteome</keyword>
<name>A0ACD4RGR6_9BACI</name>
<accession>A0ACD4RGR6</accession>
<dbReference type="EMBL" id="CP126116">
    <property type="protein sequence ID" value="WHZ59513.1"/>
    <property type="molecule type" value="Genomic_DNA"/>
</dbReference>
<protein>
    <submittedName>
        <fullName evidence="1">VTT domain-containing protein</fullName>
    </submittedName>
</protein>